<feature type="transmembrane region" description="Helical" evidence="1">
    <location>
        <begin position="63"/>
        <end position="85"/>
    </location>
</feature>
<evidence type="ECO:0000313" key="3">
    <source>
        <dbReference type="Proteomes" id="UP000276542"/>
    </source>
</evidence>
<dbReference type="EMBL" id="QYRP01000002">
    <property type="protein sequence ID" value="RJS45634.1"/>
    <property type="molecule type" value="Genomic_DNA"/>
</dbReference>
<feature type="transmembrane region" description="Helical" evidence="1">
    <location>
        <begin position="38"/>
        <end position="56"/>
    </location>
</feature>
<dbReference type="Proteomes" id="UP000276542">
    <property type="component" value="Unassembled WGS sequence"/>
</dbReference>
<name>A0A3A5HC54_9ACTN</name>
<sequence>MLLFLIVGCVGIALLVFSLVVGDLFDGLLDFGGDLFSGAAISAFLGAFGFVGAAVYDSTDNLTTSALVGIAAGGILGFAAGWVSLRLKQGGDESNVRTGELAGRAATVVSAIPADGYGEVTMVVSGHITRLNARAAEPLATGTSVTITAVLSPTAVHVARS</sequence>
<keyword evidence="3" id="KW-1185">Reference proteome</keyword>
<dbReference type="Gene3D" id="2.40.50.140">
    <property type="entry name" value="Nucleic acid-binding proteins"/>
    <property type="match status" value="1"/>
</dbReference>
<proteinExistence type="predicted"/>
<dbReference type="InterPro" id="IPR012340">
    <property type="entry name" value="NA-bd_OB-fold"/>
</dbReference>
<comment type="caution">
    <text evidence="2">The sequence shown here is derived from an EMBL/GenBank/DDBJ whole genome shotgun (WGS) entry which is preliminary data.</text>
</comment>
<gene>
    <name evidence="2" type="ORF">D4739_04975</name>
</gene>
<reference evidence="3" key="1">
    <citation type="submission" date="2018-09" db="EMBL/GenBank/DDBJ databases">
        <authorList>
            <person name="Zhu H."/>
        </authorList>
    </citation>
    <scope>NUCLEOTIDE SEQUENCE [LARGE SCALE GENOMIC DNA]</scope>
    <source>
        <strain evidence="3">K1W22B-1</strain>
    </source>
</reference>
<organism evidence="2 3">
    <name type="scientific">Nocardioides cavernaquae</name>
    <dbReference type="NCBI Taxonomy" id="2321396"/>
    <lineage>
        <taxon>Bacteria</taxon>
        <taxon>Bacillati</taxon>
        <taxon>Actinomycetota</taxon>
        <taxon>Actinomycetes</taxon>
        <taxon>Propionibacteriales</taxon>
        <taxon>Nocardioidaceae</taxon>
        <taxon>Nocardioides</taxon>
    </lineage>
</organism>
<evidence type="ECO:0000256" key="1">
    <source>
        <dbReference type="SAM" id="Phobius"/>
    </source>
</evidence>
<keyword evidence="1" id="KW-0472">Membrane</keyword>
<dbReference type="OrthoDB" id="4871596at2"/>
<accession>A0A3A5HC54</accession>
<keyword evidence="1" id="KW-0812">Transmembrane</keyword>
<protein>
    <recommendedName>
        <fullName evidence="4">NfeD-like C-terminal domain-containing protein</fullName>
    </recommendedName>
</protein>
<dbReference type="RefSeq" id="WP_120059534.1">
    <property type="nucleotide sequence ID" value="NZ_QYRP01000002.1"/>
</dbReference>
<evidence type="ECO:0008006" key="4">
    <source>
        <dbReference type="Google" id="ProtNLM"/>
    </source>
</evidence>
<keyword evidence="1" id="KW-1133">Transmembrane helix</keyword>
<dbReference type="AlphaFoldDB" id="A0A3A5HC54"/>
<evidence type="ECO:0000313" key="2">
    <source>
        <dbReference type="EMBL" id="RJS45634.1"/>
    </source>
</evidence>